<feature type="region of interest" description="Disordered" evidence="1">
    <location>
        <begin position="237"/>
        <end position="268"/>
    </location>
</feature>
<evidence type="ECO:0000313" key="3">
    <source>
        <dbReference type="EMBL" id="KAK5062860.1"/>
    </source>
</evidence>
<dbReference type="Proteomes" id="UP001358417">
    <property type="component" value="Unassembled WGS sequence"/>
</dbReference>
<evidence type="ECO:0000313" key="4">
    <source>
        <dbReference type="Proteomes" id="UP001358417"/>
    </source>
</evidence>
<organism evidence="3 4">
    <name type="scientific">Exophiala bonariae</name>
    <dbReference type="NCBI Taxonomy" id="1690606"/>
    <lineage>
        <taxon>Eukaryota</taxon>
        <taxon>Fungi</taxon>
        <taxon>Dikarya</taxon>
        <taxon>Ascomycota</taxon>
        <taxon>Pezizomycotina</taxon>
        <taxon>Eurotiomycetes</taxon>
        <taxon>Chaetothyriomycetidae</taxon>
        <taxon>Chaetothyriales</taxon>
        <taxon>Herpotrichiellaceae</taxon>
        <taxon>Exophiala</taxon>
    </lineage>
</organism>
<dbReference type="EMBL" id="JAVRRD010000002">
    <property type="protein sequence ID" value="KAK5062860.1"/>
    <property type="molecule type" value="Genomic_DNA"/>
</dbReference>
<keyword evidence="4" id="KW-1185">Reference proteome</keyword>
<feature type="chain" id="PRO_5043664753" description="Apple domain-containing protein" evidence="2">
    <location>
        <begin position="22"/>
        <end position="376"/>
    </location>
</feature>
<name>A0AAV9NNS3_9EURO</name>
<comment type="caution">
    <text evidence="3">The sequence shown here is derived from an EMBL/GenBank/DDBJ whole genome shotgun (WGS) entry which is preliminary data.</text>
</comment>
<evidence type="ECO:0000256" key="2">
    <source>
        <dbReference type="SAM" id="SignalP"/>
    </source>
</evidence>
<sequence length="376" mass="39225">MMVKSTSALLATTLMASSAMASTDAPWLDWTSSTTTTTTTTKKVDPATSTTYDPWLDWTSSTTTTTKKVVASTSSTYDPWLDWTSSTTTTKKVDPATSTSYVWGDWTSTSTKPVAVVTTTTTKPVSPATTSSAVWGDWDEVDPAAATCKAVTVTYTGVGFWVPDPAGAWADWTSSTTKPVAPATTTSTWVDPTWSDWVASTTTTTKKVSVSTTTTTAWVDPTWSDWVSSSTTLVTTTKGSWGSSSTGAATTKASTTTAAPKPAATCPSDNGKKVLAGGSCGCEYTVNCGVKASPDAKSVFWEKVSGGIVPTLGECLALCDANDKCEATLWVDDASNGDYHHCWQISGLGAPTGTGVAQISYKGTCSGKCSESYSKA</sequence>
<reference evidence="3 4" key="1">
    <citation type="submission" date="2023-08" db="EMBL/GenBank/DDBJ databases">
        <title>Black Yeasts Isolated from many extreme environments.</title>
        <authorList>
            <person name="Coleine C."/>
            <person name="Stajich J.E."/>
            <person name="Selbmann L."/>
        </authorList>
    </citation>
    <scope>NUCLEOTIDE SEQUENCE [LARGE SCALE GENOMIC DNA]</scope>
    <source>
        <strain evidence="3 4">CCFEE 5792</strain>
    </source>
</reference>
<accession>A0AAV9NNS3</accession>
<keyword evidence="2" id="KW-0732">Signal</keyword>
<dbReference type="RefSeq" id="XP_064711132.1">
    <property type="nucleotide sequence ID" value="XM_064848508.1"/>
</dbReference>
<feature type="signal peptide" evidence="2">
    <location>
        <begin position="1"/>
        <end position="21"/>
    </location>
</feature>
<gene>
    <name evidence="3" type="ORF">LTR84_004935</name>
</gene>
<dbReference type="GeneID" id="89973113"/>
<evidence type="ECO:0000256" key="1">
    <source>
        <dbReference type="SAM" id="MobiDB-lite"/>
    </source>
</evidence>
<protein>
    <recommendedName>
        <fullName evidence="5">Apple domain-containing protein</fullName>
    </recommendedName>
</protein>
<evidence type="ECO:0008006" key="5">
    <source>
        <dbReference type="Google" id="ProtNLM"/>
    </source>
</evidence>
<dbReference type="AlphaFoldDB" id="A0AAV9NNS3"/>
<proteinExistence type="predicted"/>